<sequence length="85" mass="9238">MAARPPVALAAVNGRMAVVVDALPELSGVADVRCAQMFKLCKCGAIRSLPSLEHPAVNHRQRPVLLSTDTYRLSASLFSLVYLFR</sequence>
<reference evidence="2" key="1">
    <citation type="submission" date="2022-11" db="UniProtKB">
        <authorList>
            <consortium name="WormBaseParasite"/>
        </authorList>
    </citation>
    <scope>IDENTIFICATION</scope>
</reference>
<keyword evidence="1" id="KW-1185">Reference proteome</keyword>
<proteinExistence type="predicted"/>
<name>A0A914UKN3_9BILA</name>
<accession>A0A914UKN3</accession>
<organism evidence="1 2">
    <name type="scientific">Plectus sambesii</name>
    <dbReference type="NCBI Taxonomy" id="2011161"/>
    <lineage>
        <taxon>Eukaryota</taxon>
        <taxon>Metazoa</taxon>
        <taxon>Ecdysozoa</taxon>
        <taxon>Nematoda</taxon>
        <taxon>Chromadorea</taxon>
        <taxon>Plectida</taxon>
        <taxon>Plectina</taxon>
        <taxon>Plectoidea</taxon>
        <taxon>Plectidae</taxon>
        <taxon>Plectus</taxon>
    </lineage>
</organism>
<protein>
    <submittedName>
        <fullName evidence="2">Uncharacterized protein</fullName>
    </submittedName>
</protein>
<dbReference type="Proteomes" id="UP000887566">
    <property type="component" value="Unplaced"/>
</dbReference>
<dbReference type="WBParaSite" id="PSAMB.scaffold10814size3813.g33629.t1">
    <property type="protein sequence ID" value="PSAMB.scaffold10814size3813.g33629.t1"/>
    <property type="gene ID" value="PSAMB.scaffold10814size3813.g33629"/>
</dbReference>
<evidence type="ECO:0000313" key="1">
    <source>
        <dbReference type="Proteomes" id="UP000887566"/>
    </source>
</evidence>
<dbReference type="AlphaFoldDB" id="A0A914UKN3"/>
<evidence type="ECO:0000313" key="2">
    <source>
        <dbReference type="WBParaSite" id="PSAMB.scaffold10814size3813.g33629.t1"/>
    </source>
</evidence>